<evidence type="ECO:0000313" key="3">
    <source>
        <dbReference type="Proteomes" id="UP000023152"/>
    </source>
</evidence>
<sequence>VWQFFAIYCKSLFDIYSSVFHFNHIAINLFKLIMVVIFYFFFKRDNIFLKYIVVLFKIFDIVQFEALWPFIFFEFISQITNNNPATSGRKVPDAIFQADRKEFLLLKQKTIKNKQNKINQKKNRHNN</sequence>
<proteinExistence type="predicted"/>
<dbReference type="Proteomes" id="UP000023152">
    <property type="component" value="Unassembled WGS sequence"/>
</dbReference>
<keyword evidence="1" id="KW-1133">Transmembrane helix</keyword>
<keyword evidence="1" id="KW-0472">Membrane</keyword>
<reference evidence="2 3" key="1">
    <citation type="journal article" date="2013" name="Curr. Biol.">
        <title>The Genome of the Foraminiferan Reticulomyxa filosa.</title>
        <authorList>
            <person name="Glockner G."/>
            <person name="Hulsmann N."/>
            <person name="Schleicher M."/>
            <person name="Noegel A.A."/>
            <person name="Eichinger L."/>
            <person name="Gallinger C."/>
            <person name="Pawlowski J."/>
            <person name="Sierra R."/>
            <person name="Euteneuer U."/>
            <person name="Pillet L."/>
            <person name="Moustafa A."/>
            <person name="Platzer M."/>
            <person name="Groth M."/>
            <person name="Szafranski K."/>
            <person name="Schliwa M."/>
        </authorList>
    </citation>
    <scope>NUCLEOTIDE SEQUENCE [LARGE SCALE GENOMIC DNA]</scope>
</reference>
<evidence type="ECO:0000313" key="2">
    <source>
        <dbReference type="EMBL" id="ETO34550.1"/>
    </source>
</evidence>
<organism evidence="2 3">
    <name type="scientific">Reticulomyxa filosa</name>
    <dbReference type="NCBI Taxonomy" id="46433"/>
    <lineage>
        <taxon>Eukaryota</taxon>
        <taxon>Sar</taxon>
        <taxon>Rhizaria</taxon>
        <taxon>Retaria</taxon>
        <taxon>Foraminifera</taxon>
        <taxon>Monothalamids</taxon>
        <taxon>Reticulomyxidae</taxon>
        <taxon>Reticulomyxa</taxon>
    </lineage>
</organism>
<gene>
    <name evidence="2" type="ORF">RFI_02545</name>
</gene>
<accession>X6P7Q2</accession>
<dbReference type="AlphaFoldDB" id="X6P7Q2"/>
<feature type="non-terminal residue" evidence="2">
    <location>
        <position position="1"/>
    </location>
</feature>
<keyword evidence="3" id="KW-1185">Reference proteome</keyword>
<dbReference type="EMBL" id="ASPP01002471">
    <property type="protein sequence ID" value="ETO34550.1"/>
    <property type="molecule type" value="Genomic_DNA"/>
</dbReference>
<evidence type="ECO:0000256" key="1">
    <source>
        <dbReference type="SAM" id="Phobius"/>
    </source>
</evidence>
<name>X6P7Q2_RETFI</name>
<protein>
    <submittedName>
        <fullName evidence="2">Uncharacterized protein</fullName>
    </submittedName>
</protein>
<keyword evidence="1" id="KW-0812">Transmembrane</keyword>
<comment type="caution">
    <text evidence="2">The sequence shown here is derived from an EMBL/GenBank/DDBJ whole genome shotgun (WGS) entry which is preliminary data.</text>
</comment>
<feature type="transmembrane region" description="Helical" evidence="1">
    <location>
        <begin position="20"/>
        <end position="42"/>
    </location>
</feature>